<dbReference type="InterPro" id="IPR013216">
    <property type="entry name" value="Methyltransf_11"/>
</dbReference>
<evidence type="ECO:0000256" key="1">
    <source>
        <dbReference type="ARBA" id="ARBA00008361"/>
    </source>
</evidence>
<dbReference type="Gene3D" id="3.40.50.150">
    <property type="entry name" value="Vaccinia Virus protein VP39"/>
    <property type="match status" value="1"/>
</dbReference>
<dbReference type="SUPFAM" id="SSF53335">
    <property type="entry name" value="S-adenosyl-L-methionine-dependent methyltransferases"/>
    <property type="match status" value="1"/>
</dbReference>
<dbReference type="GO" id="GO:0032259">
    <property type="term" value="P:methylation"/>
    <property type="evidence" value="ECO:0007669"/>
    <property type="project" value="UniProtKB-KW"/>
</dbReference>
<reference evidence="5 6" key="1">
    <citation type="submission" date="2020-10" db="EMBL/GenBank/DDBJ databases">
        <title>Connecting structure to function with the recovery of over 1000 high-quality activated sludge metagenome-assembled genomes encoding full-length rRNA genes using long-read sequencing.</title>
        <authorList>
            <person name="Singleton C.M."/>
            <person name="Petriglieri F."/>
            <person name="Kristensen J.M."/>
            <person name="Kirkegaard R.H."/>
            <person name="Michaelsen T.Y."/>
            <person name="Andersen M.H."/>
            <person name="Karst S.M."/>
            <person name="Dueholm M.S."/>
            <person name="Nielsen P.H."/>
            <person name="Albertsen M."/>
        </authorList>
    </citation>
    <scope>NUCLEOTIDE SEQUENCE [LARGE SCALE GENOMIC DNA]</scope>
    <source>
        <strain evidence="5">Ribe_18-Q3-R11-54_BAT3C.373</strain>
    </source>
</reference>
<dbReference type="GO" id="GO:0008757">
    <property type="term" value="F:S-adenosylmethionine-dependent methyltransferase activity"/>
    <property type="evidence" value="ECO:0007669"/>
    <property type="project" value="InterPro"/>
</dbReference>
<organism evidence="5 6">
    <name type="scientific">Candidatus Defluviibacterium haderslevense</name>
    <dbReference type="NCBI Taxonomy" id="2981993"/>
    <lineage>
        <taxon>Bacteria</taxon>
        <taxon>Pseudomonadati</taxon>
        <taxon>Bacteroidota</taxon>
        <taxon>Saprospiria</taxon>
        <taxon>Saprospirales</taxon>
        <taxon>Saprospiraceae</taxon>
        <taxon>Candidatus Defluviibacterium</taxon>
    </lineage>
</organism>
<evidence type="ECO:0000313" key="6">
    <source>
        <dbReference type="Proteomes" id="UP000808349"/>
    </source>
</evidence>
<proteinExistence type="inferred from homology"/>
<dbReference type="PANTHER" id="PTHR44942:SF4">
    <property type="entry name" value="METHYLTRANSFERASE TYPE 11 DOMAIN-CONTAINING PROTEIN"/>
    <property type="match status" value="1"/>
</dbReference>
<comment type="caution">
    <text evidence="5">The sequence shown here is derived from an EMBL/GenBank/DDBJ whole genome shotgun (WGS) entry which is preliminary data.</text>
</comment>
<keyword evidence="3" id="KW-0808">Transferase</keyword>
<protein>
    <submittedName>
        <fullName evidence="5">Methyltransferase domain-containing protein</fullName>
    </submittedName>
</protein>
<dbReference type="CDD" id="cd02440">
    <property type="entry name" value="AdoMet_MTases"/>
    <property type="match status" value="1"/>
</dbReference>
<evidence type="ECO:0000256" key="2">
    <source>
        <dbReference type="ARBA" id="ARBA00022603"/>
    </source>
</evidence>
<dbReference type="Proteomes" id="UP000808349">
    <property type="component" value="Unassembled WGS sequence"/>
</dbReference>
<feature type="domain" description="Methyltransferase type 11" evidence="4">
    <location>
        <begin position="39"/>
        <end position="130"/>
    </location>
</feature>
<gene>
    <name evidence="5" type="ORF">IPO85_08000</name>
</gene>
<sequence>MDIKYDRIGTGYNSKRQADSYLTERILHFLQPKREGHYLDIGCGTGNYTIALADKGLKFTGVDPSAKMLAEANSRNQQIHWLIGTAEHIPTDDMVFDGIIATLTIHHWTVLRQAFAELSRVLKDDGKIILFTSTPEQMKTYWLNHYFPKMLHSSIVQMPSLATIQEVISQKGLVITHIEKYLIQDDLKDCFLYVGKNNPDRYFDPLIRNGISSFTSLANIDEVNQGLSQLKNDIDSQLFEIVKNQYIDELGDYLFITLEKKGT</sequence>
<evidence type="ECO:0000256" key="3">
    <source>
        <dbReference type="ARBA" id="ARBA00022679"/>
    </source>
</evidence>
<keyword evidence="2 5" id="KW-0489">Methyltransferase</keyword>
<dbReference type="AlphaFoldDB" id="A0A9D7S968"/>
<name>A0A9D7S968_9BACT</name>
<evidence type="ECO:0000259" key="4">
    <source>
        <dbReference type="Pfam" id="PF08241"/>
    </source>
</evidence>
<accession>A0A9D7S968</accession>
<comment type="similarity">
    <text evidence="1">Belongs to the methyltransferase superfamily.</text>
</comment>
<dbReference type="EMBL" id="JADKFW010000004">
    <property type="protein sequence ID" value="MBK9717442.1"/>
    <property type="molecule type" value="Genomic_DNA"/>
</dbReference>
<evidence type="ECO:0000313" key="5">
    <source>
        <dbReference type="EMBL" id="MBK9717442.1"/>
    </source>
</evidence>
<dbReference type="PANTHER" id="PTHR44942">
    <property type="entry name" value="METHYLTRANSF_11 DOMAIN-CONTAINING PROTEIN"/>
    <property type="match status" value="1"/>
</dbReference>
<dbReference type="InterPro" id="IPR051052">
    <property type="entry name" value="Diverse_substrate_MTase"/>
</dbReference>
<dbReference type="InterPro" id="IPR029063">
    <property type="entry name" value="SAM-dependent_MTases_sf"/>
</dbReference>
<dbReference type="Pfam" id="PF08241">
    <property type="entry name" value="Methyltransf_11"/>
    <property type="match status" value="1"/>
</dbReference>